<reference evidence="12" key="1">
    <citation type="submission" date="2011-08" db="EMBL/GenBank/DDBJ databases">
        <authorList>
            <person name="Rombauts S."/>
        </authorList>
    </citation>
    <scope>NUCLEOTIDE SEQUENCE</scope>
    <source>
        <strain evidence="12">London</strain>
    </source>
</reference>
<dbReference type="GO" id="GO:0005615">
    <property type="term" value="C:extracellular space"/>
    <property type="evidence" value="ECO:0007669"/>
    <property type="project" value="UniProtKB-KW"/>
</dbReference>
<reference evidence="11" key="2">
    <citation type="submission" date="2015-06" db="UniProtKB">
        <authorList>
            <consortium name="EnsemblMetazoa"/>
        </authorList>
    </citation>
    <scope>IDENTIFICATION</scope>
</reference>
<evidence type="ECO:0000256" key="3">
    <source>
        <dbReference type="ARBA" id="ARBA00022514"/>
    </source>
</evidence>
<feature type="domain" description="TGF-beta family profile" evidence="10">
    <location>
        <begin position="244"/>
        <end position="377"/>
    </location>
</feature>
<evidence type="ECO:0000259" key="10">
    <source>
        <dbReference type="PROSITE" id="PS51362"/>
    </source>
</evidence>
<protein>
    <recommendedName>
        <fullName evidence="10">TGF-beta family profile domain-containing protein</fullName>
    </recommendedName>
</protein>
<accession>T1KQ51</accession>
<dbReference type="Pfam" id="PF00688">
    <property type="entry name" value="TGFb_propeptide"/>
    <property type="match status" value="1"/>
</dbReference>
<dbReference type="STRING" id="32264.T1KQ51"/>
<dbReference type="PROSITE" id="PS00250">
    <property type="entry name" value="TGF_BETA_1"/>
    <property type="match status" value="1"/>
</dbReference>
<dbReference type="Proteomes" id="UP000015104">
    <property type="component" value="Unassembled WGS sequence"/>
</dbReference>
<evidence type="ECO:0000256" key="4">
    <source>
        <dbReference type="ARBA" id="ARBA00022525"/>
    </source>
</evidence>
<dbReference type="HOGENOM" id="CLU_020515_4_1_1"/>
<dbReference type="InterPro" id="IPR029034">
    <property type="entry name" value="Cystine-knot_cytokine"/>
</dbReference>
<keyword evidence="6 9" id="KW-0339">Growth factor</keyword>
<keyword evidence="4" id="KW-0964">Secreted</keyword>
<comment type="similarity">
    <text evidence="2 9">Belongs to the TGF-beta family.</text>
</comment>
<keyword evidence="3" id="KW-0202">Cytokine</keyword>
<dbReference type="GO" id="GO:0005125">
    <property type="term" value="F:cytokine activity"/>
    <property type="evidence" value="ECO:0007669"/>
    <property type="project" value="UniProtKB-KW"/>
</dbReference>
<dbReference type="Gene3D" id="2.10.90.10">
    <property type="entry name" value="Cystine-knot cytokines"/>
    <property type="match status" value="1"/>
</dbReference>
<dbReference type="CDD" id="cd13761">
    <property type="entry name" value="TGF_beta_BMP5_like"/>
    <property type="match status" value="1"/>
</dbReference>
<proteinExistence type="inferred from homology"/>
<keyword evidence="5" id="KW-0732">Signal</keyword>
<name>T1KQ51_TETUR</name>
<keyword evidence="12" id="KW-1185">Reference proteome</keyword>
<dbReference type="PROSITE" id="PS51362">
    <property type="entry name" value="TGF_BETA_2"/>
    <property type="match status" value="1"/>
</dbReference>
<dbReference type="InterPro" id="IPR017948">
    <property type="entry name" value="TGFb_CS"/>
</dbReference>
<evidence type="ECO:0000256" key="9">
    <source>
        <dbReference type="RuleBase" id="RU000354"/>
    </source>
</evidence>
<organism evidence="11 12">
    <name type="scientific">Tetranychus urticae</name>
    <name type="common">Two-spotted spider mite</name>
    <dbReference type="NCBI Taxonomy" id="32264"/>
    <lineage>
        <taxon>Eukaryota</taxon>
        <taxon>Metazoa</taxon>
        <taxon>Ecdysozoa</taxon>
        <taxon>Arthropoda</taxon>
        <taxon>Chelicerata</taxon>
        <taxon>Arachnida</taxon>
        <taxon>Acari</taxon>
        <taxon>Acariformes</taxon>
        <taxon>Trombidiformes</taxon>
        <taxon>Prostigmata</taxon>
        <taxon>Eleutherengona</taxon>
        <taxon>Raphignathae</taxon>
        <taxon>Tetranychoidea</taxon>
        <taxon>Tetranychidae</taxon>
        <taxon>Tetranychus</taxon>
    </lineage>
</organism>
<evidence type="ECO:0000313" key="12">
    <source>
        <dbReference type="Proteomes" id="UP000015104"/>
    </source>
</evidence>
<dbReference type="PANTHER" id="PTHR11848:SF310">
    <property type="entry name" value="PROTEIN 60A-RELATED"/>
    <property type="match status" value="1"/>
</dbReference>
<sequence>MRRNQFTCKLLPAAEKRQLQYQMLNLFGLDHRPKPKRKGKYLFSSVYLQNLYQSFFNEETANLNFDDSHPVIVEGEVLSRPSVKALNESDVIVSFVSKFPIHVTHVGHDEESDLWFDTREIAPGSKVLSAELRLFLGATRSSTAIFDLLKIDIDMITDLDNQQSRLIDSKTFSYKQGWLMFNITGAIQEWIDHPLSNLGLYVTVFSLSTGKELDPKDIGLSDPIEDKRPFVLAFFERQSHLLHRKKRDTKSSEEVTTLKPHNPYYDFTEFVSSRSCQKKSLYVSFKDLGWQDWIIAPDGYAAFFCDGECSFPLTAQMNATNHAIVQTLVHTMDPNKVPKANCAPTKLTSIMVLYFDDNSNVILKKYRNMVVKSCGCH</sequence>
<dbReference type="InterPro" id="IPR015615">
    <property type="entry name" value="TGF-beta-rel"/>
</dbReference>
<evidence type="ECO:0000313" key="11">
    <source>
        <dbReference type="EnsemblMetazoa" id="tetur17g02870.1"/>
    </source>
</evidence>
<keyword evidence="8" id="KW-0325">Glycoprotein</keyword>
<dbReference type="SUPFAM" id="SSF57501">
    <property type="entry name" value="Cystine-knot cytokines"/>
    <property type="match status" value="1"/>
</dbReference>
<evidence type="ECO:0000256" key="8">
    <source>
        <dbReference type="ARBA" id="ARBA00023180"/>
    </source>
</evidence>
<evidence type="ECO:0000256" key="7">
    <source>
        <dbReference type="ARBA" id="ARBA00023157"/>
    </source>
</evidence>
<evidence type="ECO:0000256" key="6">
    <source>
        <dbReference type="ARBA" id="ARBA00023030"/>
    </source>
</evidence>
<keyword evidence="7" id="KW-1015">Disulfide bond</keyword>
<dbReference type="PANTHER" id="PTHR11848">
    <property type="entry name" value="TGF-BETA FAMILY"/>
    <property type="match status" value="1"/>
</dbReference>
<dbReference type="EnsemblMetazoa" id="tetur17g02870.1">
    <property type="protein sequence ID" value="tetur17g02870.1"/>
    <property type="gene ID" value="tetur17g02870"/>
</dbReference>
<dbReference type="InterPro" id="IPR001839">
    <property type="entry name" value="TGF-b_C"/>
</dbReference>
<evidence type="ECO:0000256" key="5">
    <source>
        <dbReference type="ARBA" id="ARBA00022729"/>
    </source>
</evidence>
<dbReference type="SMART" id="SM00204">
    <property type="entry name" value="TGFB"/>
    <property type="match status" value="1"/>
</dbReference>
<dbReference type="eggNOG" id="KOG3900">
    <property type="taxonomic scope" value="Eukaryota"/>
</dbReference>
<dbReference type="AlphaFoldDB" id="T1KQ51"/>
<comment type="subcellular location">
    <subcellularLocation>
        <location evidence="1">Secreted</location>
    </subcellularLocation>
</comment>
<dbReference type="Pfam" id="PF00019">
    <property type="entry name" value="TGF_beta"/>
    <property type="match status" value="1"/>
</dbReference>
<evidence type="ECO:0000256" key="1">
    <source>
        <dbReference type="ARBA" id="ARBA00004613"/>
    </source>
</evidence>
<dbReference type="PRINTS" id="PR00669">
    <property type="entry name" value="INHIBINA"/>
</dbReference>
<dbReference type="InterPro" id="IPR001111">
    <property type="entry name" value="TGF-b_propeptide"/>
</dbReference>
<dbReference type="FunFam" id="2.10.90.10:FF:000003">
    <property type="entry name" value="Bone morphogenetic protein 5"/>
    <property type="match status" value="1"/>
</dbReference>
<dbReference type="EMBL" id="CAEY01000346">
    <property type="status" value="NOT_ANNOTATED_CDS"/>
    <property type="molecule type" value="Genomic_DNA"/>
</dbReference>
<evidence type="ECO:0000256" key="2">
    <source>
        <dbReference type="ARBA" id="ARBA00006656"/>
    </source>
</evidence>
<dbReference type="GO" id="GO:0008083">
    <property type="term" value="F:growth factor activity"/>
    <property type="evidence" value="ECO:0007669"/>
    <property type="project" value="UniProtKB-KW"/>
</dbReference>
<dbReference type="Gene3D" id="2.60.120.970">
    <property type="match status" value="1"/>
</dbReference>
<dbReference type="GO" id="GO:0032502">
    <property type="term" value="P:developmental process"/>
    <property type="evidence" value="ECO:0007669"/>
    <property type="project" value="UniProtKB-ARBA"/>
</dbReference>